<dbReference type="EMBL" id="CP023695">
    <property type="protein sequence ID" value="QEV21987.1"/>
    <property type="molecule type" value="Genomic_DNA"/>
</dbReference>
<evidence type="ECO:0000256" key="2">
    <source>
        <dbReference type="ARBA" id="ARBA00009928"/>
    </source>
</evidence>
<sequence length="262" mass="29655">MMTRREIRQLTEDQRKRFFAAVQALHVRSGTGQSQYDQFTADHYDYRASSHGVAAFLPWNREHLRRFEAALQKIDPTIVLPYWDWSRDSQAPERSAILSSSYFGGNGTGSSRCVTNGAFADWQATIPNNHCLQRKFNGGSTIGSWYSPRMIENLLNTNRQSYDQFRRALEGTPQASVHVHIGGDMSQMYSPNDPLHWVHRTFVDLIWTEWQQRNTGLADTYNGGGASTHDVLQPFGVTVASTLSTRILGYTYPRWGGSSQAA</sequence>
<dbReference type="Gene3D" id="1.10.1280.10">
    <property type="entry name" value="Di-copper center containing domain from catechol oxidase"/>
    <property type="match status" value="1"/>
</dbReference>
<evidence type="ECO:0000256" key="5">
    <source>
        <dbReference type="ARBA" id="ARBA00023008"/>
    </source>
</evidence>
<dbReference type="PRINTS" id="PR00092">
    <property type="entry name" value="TYROSINASE"/>
</dbReference>
<keyword evidence="4" id="KW-0560">Oxidoreductase</keyword>
<feature type="domain" description="Tyrosinase copper-binding" evidence="6">
    <location>
        <begin position="34"/>
        <end position="213"/>
    </location>
</feature>
<dbReference type="InterPro" id="IPR050316">
    <property type="entry name" value="Tyrosinase/Hemocyanin"/>
</dbReference>
<dbReference type="PANTHER" id="PTHR11474">
    <property type="entry name" value="TYROSINASE FAMILY MEMBER"/>
    <property type="match status" value="1"/>
</dbReference>
<gene>
    <name evidence="7" type="ORF">CP975_34810</name>
</gene>
<evidence type="ECO:0000313" key="8">
    <source>
        <dbReference type="Proteomes" id="UP000326553"/>
    </source>
</evidence>
<comment type="similarity">
    <text evidence="2">Belongs to the tyrosinase family.</text>
</comment>
<evidence type="ECO:0000256" key="3">
    <source>
        <dbReference type="ARBA" id="ARBA00022723"/>
    </source>
</evidence>
<dbReference type="GO" id="GO:0016491">
    <property type="term" value="F:oxidoreductase activity"/>
    <property type="evidence" value="ECO:0007669"/>
    <property type="project" value="UniProtKB-KW"/>
</dbReference>
<dbReference type="InterPro" id="IPR008922">
    <property type="entry name" value="Di-copper_centre_dom_sf"/>
</dbReference>
<proteinExistence type="inferred from homology"/>
<accession>A0A5J6HY91</accession>
<dbReference type="SUPFAM" id="SSF48056">
    <property type="entry name" value="Di-copper centre-containing domain"/>
    <property type="match status" value="1"/>
</dbReference>
<keyword evidence="8" id="KW-1185">Reference proteome</keyword>
<dbReference type="GO" id="GO:0046872">
    <property type="term" value="F:metal ion binding"/>
    <property type="evidence" value="ECO:0007669"/>
    <property type="project" value="UniProtKB-KW"/>
</dbReference>
<comment type="cofactor">
    <cofactor evidence="1">
        <name>Cu(2+)</name>
        <dbReference type="ChEBI" id="CHEBI:29036"/>
    </cofactor>
</comment>
<dbReference type="Pfam" id="PF00264">
    <property type="entry name" value="Tyrosinase"/>
    <property type="match status" value="1"/>
</dbReference>
<dbReference type="PANTHER" id="PTHR11474:SF126">
    <property type="entry name" value="TYROSINASE-LIKE PROTEIN TYR-1-RELATED"/>
    <property type="match status" value="1"/>
</dbReference>
<organism evidence="7 8">
    <name type="scientific">Streptomyces alboniger</name>
    <dbReference type="NCBI Taxonomy" id="132473"/>
    <lineage>
        <taxon>Bacteria</taxon>
        <taxon>Bacillati</taxon>
        <taxon>Actinomycetota</taxon>
        <taxon>Actinomycetes</taxon>
        <taxon>Kitasatosporales</taxon>
        <taxon>Streptomycetaceae</taxon>
        <taxon>Streptomyces</taxon>
        <taxon>Streptomyces aurantiacus group</taxon>
    </lineage>
</organism>
<dbReference type="KEGG" id="salw:CP975_34810"/>
<keyword evidence="3" id="KW-0479">Metal-binding</keyword>
<dbReference type="InterPro" id="IPR002227">
    <property type="entry name" value="Tyrosinase_Cu-bd"/>
</dbReference>
<evidence type="ECO:0000256" key="4">
    <source>
        <dbReference type="ARBA" id="ARBA00023002"/>
    </source>
</evidence>
<reference evidence="7 8" key="1">
    <citation type="submission" date="2017-09" db="EMBL/GenBank/DDBJ databases">
        <authorList>
            <person name="Lee N."/>
            <person name="Cho B.-K."/>
        </authorList>
    </citation>
    <scope>NUCLEOTIDE SEQUENCE [LARGE SCALE GENOMIC DNA]</scope>
    <source>
        <strain evidence="7 8">ATCC 12461</strain>
    </source>
</reference>
<name>A0A5J6HY91_STRAD</name>
<evidence type="ECO:0000259" key="6">
    <source>
        <dbReference type="Pfam" id="PF00264"/>
    </source>
</evidence>
<dbReference type="AlphaFoldDB" id="A0A5J6HY91"/>
<protein>
    <submittedName>
        <fullName evidence="7">Tyrosinase family protein</fullName>
    </submittedName>
</protein>
<dbReference type="Proteomes" id="UP000326553">
    <property type="component" value="Chromosome"/>
</dbReference>
<evidence type="ECO:0000313" key="7">
    <source>
        <dbReference type="EMBL" id="QEV21987.1"/>
    </source>
</evidence>
<evidence type="ECO:0000256" key="1">
    <source>
        <dbReference type="ARBA" id="ARBA00001973"/>
    </source>
</evidence>
<keyword evidence="5" id="KW-0186">Copper</keyword>